<feature type="compositionally biased region" description="Pro residues" evidence="1">
    <location>
        <begin position="234"/>
        <end position="245"/>
    </location>
</feature>
<accession>A0AA35SW35</accession>
<dbReference type="AlphaFoldDB" id="A0AA35SW35"/>
<organism evidence="3 4">
    <name type="scientific">Geodia barretti</name>
    <name type="common">Barrett's horny sponge</name>
    <dbReference type="NCBI Taxonomy" id="519541"/>
    <lineage>
        <taxon>Eukaryota</taxon>
        <taxon>Metazoa</taxon>
        <taxon>Porifera</taxon>
        <taxon>Demospongiae</taxon>
        <taxon>Heteroscleromorpha</taxon>
        <taxon>Tetractinellida</taxon>
        <taxon>Astrophorina</taxon>
        <taxon>Geodiidae</taxon>
        <taxon>Geodia</taxon>
    </lineage>
</organism>
<feature type="region of interest" description="Disordered" evidence="1">
    <location>
        <begin position="226"/>
        <end position="245"/>
    </location>
</feature>
<feature type="signal peptide" evidence="2">
    <location>
        <begin position="1"/>
        <end position="22"/>
    </location>
</feature>
<keyword evidence="4" id="KW-1185">Reference proteome</keyword>
<reference evidence="3" key="1">
    <citation type="submission" date="2023-03" db="EMBL/GenBank/DDBJ databases">
        <authorList>
            <person name="Steffen K."/>
            <person name="Cardenas P."/>
        </authorList>
    </citation>
    <scope>NUCLEOTIDE SEQUENCE</scope>
</reference>
<sequence>MRTRRRLSMLLLAALLAAVSVAEGPYQPPHPVPAWPDQFTIELEILIEKYGPNWNSSGALYYDWKTKTFRSDYIGWCLPLFGSEKPSLTSDNYSCSFVATGGNMFFVNHTASTWEDNECCLFAEGLGCVAPDWMSNCQYNGTAILQGVECDVWWFPGTSDPDKPCYGYWDSNDTAHTPVRFFGLSSLGPTILNYSQFKVGPAPPNVSLALPNRNSCFKECQPSLLSHTSGENPPLSPHFPWPSCS</sequence>
<evidence type="ECO:0000256" key="2">
    <source>
        <dbReference type="SAM" id="SignalP"/>
    </source>
</evidence>
<name>A0AA35SW35_GEOBA</name>
<dbReference type="EMBL" id="CASHTH010002886">
    <property type="protein sequence ID" value="CAI8036664.1"/>
    <property type="molecule type" value="Genomic_DNA"/>
</dbReference>
<evidence type="ECO:0000313" key="4">
    <source>
        <dbReference type="Proteomes" id="UP001174909"/>
    </source>
</evidence>
<comment type="caution">
    <text evidence="3">The sequence shown here is derived from an EMBL/GenBank/DDBJ whole genome shotgun (WGS) entry which is preliminary data.</text>
</comment>
<keyword evidence="2" id="KW-0732">Signal</keyword>
<dbReference type="Proteomes" id="UP001174909">
    <property type="component" value="Unassembled WGS sequence"/>
</dbReference>
<proteinExistence type="predicted"/>
<evidence type="ECO:0000313" key="3">
    <source>
        <dbReference type="EMBL" id="CAI8036664.1"/>
    </source>
</evidence>
<feature type="chain" id="PRO_5041462773" evidence="2">
    <location>
        <begin position="23"/>
        <end position="245"/>
    </location>
</feature>
<protein>
    <submittedName>
        <fullName evidence="3">Uncharacterized protein</fullName>
    </submittedName>
</protein>
<gene>
    <name evidence="3" type="ORF">GBAR_LOCUS20520</name>
</gene>
<evidence type="ECO:0000256" key="1">
    <source>
        <dbReference type="SAM" id="MobiDB-lite"/>
    </source>
</evidence>